<dbReference type="PANTHER" id="PTHR44943">
    <property type="entry name" value="CELLULOSE SYNTHASE OPERON PROTEIN C"/>
    <property type="match status" value="1"/>
</dbReference>
<dbReference type="PROSITE" id="PS50005">
    <property type="entry name" value="TPR"/>
    <property type="match status" value="3"/>
</dbReference>
<dbReference type="AlphaFoldDB" id="A0A450WXV7"/>
<sequence length="460" mass="52576">MLAKLYDDGDNDAVISKAFAKFEAVLNHLPGAMDFAYMAEINLGLNGVPFDEDRVRKGIRVLQEAMERGVFSRGSLLYCQGNGWLALREYGKARDAYDEALKLPDASRLAGFAAQCNKNMGAALEKLGAPDEAIHACYKRALELDPGLIEAHFALARWHHQQRGDYSSALEHFDQTDPRKGSALQISSVQGWRIELLFKTGDIGGAFREINNLLGEAGKQEWIWPWCARQVADFDITSVAAARKAIRFWNAYLHGNDRGTDAAQGRRLLCIWFIHEHEETIEMDYDDFRSEMLRFIGKDESNAAYLWDRIGHWAQKDGDWEEAERNYRKAYELEPEQYGYCLGTALNFLGRYRDALPILLPQAEKYQPDAMSWFQVALARKGVDDIEGCISAYRRALELDPDYDLAWFNLGGIYWNDGDITQATDIWKEAIKRFPDHELAAKLRRDLPNLFQIERKVRLS</sequence>
<organism evidence="4">
    <name type="scientific">Candidatus Kentrum sp. LPFa</name>
    <dbReference type="NCBI Taxonomy" id="2126335"/>
    <lineage>
        <taxon>Bacteria</taxon>
        <taxon>Pseudomonadati</taxon>
        <taxon>Pseudomonadota</taxon>
        <taxon>Gammaproteobacteria</taxon>
        <taxon>Candidatus Kentrum</taxon>
    </lineage>
</organism>
<feature type="repeat" description="TPR" evidence="3">
    <location>
        <begin position="404"/>
        <end position="437"/>
    </location>
</feature>
<keyword evidence="2 3" id="KW-0802">TPR repeat</keyword>
<feature type="repeat" description="TPR" evidence="3">
    <location>
        <begin position="304"/>
        <end position="337"/>
    </location>
</feature>
<evidence type="ECO:0000256" key="3">
    <source>
        <dbReference type="PROSITE-ProRule" id="PRU00339"/>
    </source>
</evidence>
<dbReference type="Gene3D" id="1.25.40.10">
    <property type="entry name" value="Tetratricopeptide repeat domain"/>
    <property type="match status" value="3"/>
</dbReference>
<dbReference type="Pfam" id="PF13432">
    <property type="entry name" value="TPR_16"/>
    <property type="match status" value="1"/>
</dbReference>
<evidence type="ECO:0000313" key="4">
    <source>
        <dbReference type="EMBL" id="VFK21855.1"/>
    </source>
</evidence>
<evidence type="ECO:0000256" key="2">
    <source>
        <dbReference type="ARBA" id="ARBA00022803"/>
    </source>
</evidence>
<dbReference type="InterPro" id="IPR019734">
    <property type="entry name" value="TPR_rpt"/>
</dbReference>
<dbReference type="InterPro" id="IPR011990">
    <property type="entry name" value="TPR-like_helical_dom_sf"/>
</dbReference>
<protein>
    <submittedName>
        <fullName evidence="4">Tetratricopeptide repeat-containing protein</fullName>
    </submittedName>
</protein>
<dbReference type="InterPro" id="IPR051685">
    <property type="entry name" value="Ycf3/AcsC/BcsC/TPR_MFPF"/>
</dbReference>
<dbReference type="SUPFAM" id="SSF48452">
    <property type="entry name" value="TPR-like"/>
    <property type="match status" value="2"/>
</dbReference>
<dbReference type="EMBL" id="CAADFM010000321">
    <property type="protein sequence ID" value="VFK21855.1"/>
    <property type="molecule type" value="Genomic_DNA"/>
</dbReference>
<name>A0A450WXV7_9GAMM</name>
<feature type="repeat" description="TPR" evidence="3">
    <location>
        <begin position="370"/>
        <end position="403"/>
    </location>
</feature>
<evidence type="ECO:0000256" key="1">
    <source>
        <dbReference type="ARBA" id="ARBA00022737"/>
    </source>
</evidence>
<dbReference type="PANTHER" id="PTHR44943:SF8">
    <property type="entry name" value="TPR REPEAT-CONTAINING PROTEIN MJ0263"/>
    <property type="match status" value="1"/>
</dbReference>
<dbReference type="EMBL" id="CAADFP010000349">
    <property type="protein sequence ID" value="VFK35238.1"/>
    <property type="molecule type" value="Genomic_DNA"/>
</dbReference>
<gene>
    <name evidence="4" type="ORF">BECKLPF1236A_GA0070988_103213</name>
    <name evidence="5" type="ORF">BECKLPF1236C_GA0070990_103493</name>
</gene>
<evidence type="ECO:0000313" key="5">
    <source>
        <dbReference type="EMBL" id="VFK35238.1"/>
    </source>
</evidence>
<keyword evidence="1" id="KW-0677">Repeat</keyword>
<proteinExistence type="predicted"/>
<dbReference type="SMART" id="SM00028">
    <property type="entry name" value="TPR"/>
    <property type="match status" value="5"/>
</dbReference>
<dbReference type="Pfam" id="PF13414">
    <property type="entry name" value="TPR_11"/>
    <property type="match status" value="1"/>
</dbReference>
<accession>A0A450WXV7</accession>
<reference evidence="4" key="1">
    <citation type="submission" date="2019-02" db="EMBL/GenBank/DDBJ databases">
        <authorList>
            <person name="Gruber-Vodicka R. H."/>
            <person name="Seah K. B. B."/>
        </authorList>
    </citation>
    <scope>NUCLEOTIDE SEQUENCE</scope>
    <source>
        <strain evidence="4">BECK_S312</strain>
        <strain evidence="5">BECK_S426</strain>
    </source>
</reference>